<proteinExistence type="predicted"/>
<organism evidence="1 2">
    <name type="scientific">Penicillium subrubescens</name>
    <dbReference type="NCBI Taxonomy" id="1316194"/>
    <lineage>
        <taxon>Eukaryota</taxon>
        <taxon>Fungi</taxon>
        <taxon>Dikarya</taxon>
        <taxon>Ascomycota</taxon>
        <taxon>Pezizomycotina</taxon>
        <taxon>Eurotiomycetes</taxon>
        <taxon>Eurotiomycetidae</taxon>
        <taxon>Eurotiales</taxon>
        <taxon>Aspergillaceae</taxon>
        <taxon>Penicillium</taxon>
    </lineage>
</organism>
<gene>
    <name evidence="1" type="ORF">PENSUB_5674</name>
</gene>
<sequence length="89" mass="9612">MSINPAIRYHGPNNGGFTAWLRAQSNGPPANTPKPVWKTFEYATPSWAEKNPPLERPDTETELGSILYAPKAAAEVVPAKLASPARVAQ</sequence>
<evidence type="ECO:0000313" key="1">
    <source>
        <dbReference type="EMBL" id="OKP08307.1"/>
    </source>
</evidence>
<protein>
    <submittedName>
        <fullName evidence="1">Uncharacterized protein</fullName>
    </submittedName>
</protein>
<evidence type="ECO:0000313" key="2">
    <source>
        <dbReference type="Proteomes" id="UP000186955"/>
    </source>
</evidence>
<dbReference type="AlphaFoldDB" id="A0A1Q5U761"/>
<comment type="caution">
    <text evidence="1">The sequence shown here is derived from an EMBL/GenBank/DDBJ whole genome shotgun (WGS) entry which is preliminary data.</text>
</comment>
<accession>A0A1Q5U761</accession>
<dbReference type="Proteomes" id="UP000186955">
    <property type="component" value="Unassembled WGS sequence"/>
</dbReference>
<dbReference type="EMBL" id="MNBE01000569">
    <property type="protein sequence ID" value="OKP08307.1"/>
    <property type="molecule type" value="Genomic_DNA"/>
</dbReference>
<keyword evidence="2" id="KW-1185">Reference proteome</keyword>
<reference evidence="1 2" key="1">
    <citation type="submission" date="2016-10" db="EMBL/GenBank/DDBJ databases">
        <title>Genome sequence of the ascomycete fungus Penicillium subrubescens.</title>
        <authorList>
            <person name="De Vries R.P."/>
            <person name="Peng M."/>
            <person name="Dilokpimol A."/>
            <person name="Hilden K."/>
            <person name="Makela M.R."/>
            <person name="Grigoriev I."/>
            <person name="Riley R."/>
            <person name="Granchi Z."/>
        </authorList>
    </citation>
    <scope>NUCLEOTIDE SEQUENCE [LARGE SCALE GENOMIC DNA]</scope>
    <source>
        <strain evidence="1 2">CBS 132785</strain>
    </source>
</reference>
<name>A0A1Q5U761_9EURO</name>